<evidence type="ECO:0000313" key="2">
    <source>
        <dbReference type="Proteomes" id="UP001163823"/>
    </source>
</evidence>
<accession>A0AAD7M2D4</accession>
<dbReference type="Proteomes" id="UP001163823">
    <property type="component" value="Chromosome 5"/>
</dbReference>
<sequence>MVAVDPLKVVANKIPTPPPKKHTAISMLDGKNRIIEFRNLSLFKDDEKLEAMNEMKARSTLYIPDMRYVLHNIDQEAKEKVLL</sequence>
<keyword evidence="2" id="KW-1185">Reference proteome</keyword>
<name>A0AAD7M2D4_QUISA</name>
<reference evidence="1" key="1">
    <citation type="journal article" date="2023" name="Science">
        <title>Elucidation of the pathway for biosynthesis of saponin adjuvants from the soapbark tree.</title>
        <authorList>
            <person name="Reed J."/>
            <person name="Orme A."/>
            <person name="El-Demerdash A."/>
            <person name="Owen C."/>
            <person name="Martin L.B.B."/>
            <person name="Misra R.C."/>
            <person name="Kikuchi S."/>
            <person name="Rejzek M."/>
            <person name="Martin A.C."/>
            <person name="Harkess A."/>
            <person name="Leebens-Mack J."/>
            <person name="Louveau T."/>
            <person name="Stephenson M.J."/>
            <person name="Osbourn A."/>
        </authorList>
    </citation>
    <scope>NUCLEOTIDE SEQUENCE</scope>
    <source>
        <strain evidence="1">S10</strain>
    </source>
</reference>
<dbReference type="EMBL" id="JARAOO010000005">
    <property type="protein sequence ID" value="KAJ7967450.1"/>
    <property type="molecule type" value="Genomic_DNA"/>
</dbReference>
<evidence type="ECO:0000313" key="1">
    <source>
        <dbReference type="EMBL" id="KAJ7967450.1"/>
    </source>
</evidence>
<organism evidence="1 2">
    <name type="scientific">Quillaja saponaria</name>
    <name type="common">Soap bark tree</name>
    <dbReference type="NCBI Taxonomy" id="32244"/>
    <lineage>
        <taxon>Eukaryota</taxon>
        <taxon>Viridiplantae</taxon>
        <taxon>Streptophyta</taxon>
        <taxon>Embryophyta</taxon>
        <taxon>Tracheophyta</taxon>
        <taxon>Spermatophyta</taxon>
        <taxon>Magnoliopsida</taxon>
        <taxon>eudicotyledons</taxon>
        <taxon>Gunneridae</taxon>
        <taxon>Pentapetalae</taxon>
        <taxon>rosids</taxon>
        <taxon>fabids</taxon>
        <taxon>Fabales</taxon>
        <taxon>Quillajaceae</taxon>
        <taxon>Quillaja</taxon>
    </lineage>
</organism>
<comment type="caution">
    <text evidence="1">The sequence shown here is derived from an EMBL/GenBank/DDBJ whole genome shotgun (WGS) entry which is preliminary data.</text>
</comment>
<proteinExistence type="predicted"/>
<dbReference type="AlphaFoldDB" id="A0AAD7M2D4"/>
<dbReference type="KEGG" id="qsa:O6P43_011709"/>
<gene>
    <name evidence="1" type="ORF">O6P43_011709</name>
</gene>
<protein>
    <submittedName>
        <fullName evidence="1">Pentatricopeptide repeat-containing protein</fullName>
    </submittedName>
</protein>